<reference evidence="1" key="2">
    <citation type="journal article" date="2015" name="Data Brief">
        <title>Shoot transcriptome of the giant reed, Arundo donax.</title>
        <authorList>
            <person name="Barrero R.A."/>
            <person name="Guerrero F.D."/>
            <person name="Moolhuijzen P."/>
            <person name="Goolsby J.A."/>
            <person name="Tidwell J."/>
            <person name="Bellgard S.E."/>
            <person name="Bellgard M.I."/>
        </authorList>
    </citation>
    <scope>NUCLEOTIDE SEQUENCE</scope>
    <source>
        <tissue evidence="1">Shoot tissue taken approximately 20 cm above the soil surface</tissue>
    </source>
</reference>
<dbReference type="AlphaFoldDB" id="A0A0A9CMB1"/>
<proteinExistence type="predicted"/>
<evidence type="ECO:0000313" key="1">
    <source>
        <dbReference type="EMBL" id="JAD76726.1"/>
    </source>
</evidence>
<protein>
    <submittedName>
        <fullName evidence="1">Uncharacterized protein</fullName>
    </submittedName>
</protein>
<organism evidence="1">
    <name type="scientific">Arundo donax</name>
    <name type="common">Giant reed</name>
    <name type="synonym">Donax arundinaceus</name>
    <dbReference type="NCBI Taxonomy" id="35708"/>
    <lineage>
        <taxon>Eukaryota</taxon>
        <taxon>Viridiplantae</taxon>
        <taxon>Streptophyta</taxon>
        <taxon>Embryophyta</taxon>
        <taxon>Tracheophyta</taxon>
        <taxon>Spermatophyta</taxon>
        <taxon>Magnoliopsida</taxon>
        <taxon>Liliopsida</taxon>
        <taxon>Poales</taxon>
        <taxon>Poaceae</taxon>
        <taxon>PACMAD clade</taxon>
        <taxon>Arundinoideae</taxon>
        <taxon>Arundineae</taxon>
        <taxon>Arundo</taxon>
    </lineage>
</organism>
<dbReference type="EMBL" id="GBRH01221169">
    <property type="protein sequence ID" value="JAD76726.1"/>
    <property type="molecule type" value="Transcribed_RNA"/>
</dbReference>
<sequence>MTSPSADRERFMALPSSIVNPDAPVFSKRSLPPRSMSQSLLTSSVAPLLLVVILVKQCDRLETSLTFVQDVERARRPLQYHWLAFLRSGIATLVRPSTSTAPLLVASMLILHAVLHSVGLKRGCLGANKSLRLPK</sequence>
<name>A0A0A9CMB1_ARUDO</name>
<accession>A0A0A9CMB1</accession>
<reference evidence="1" key="1">
    <citation type="submission" date="2014-09" db="EMBL/GenBank/DDBJ databases">
        <authorList>
            <person name="Magalhaes I.L.F."/>
            <person name="Oliveira U."/>
            <person name="Santos F.R."/>
            <person name="Vidigal T.H.D.A."/>
            <person name="Brescovit A.D."/>
            <person name="Santos A.J."/>
        </authorList>
    </citation>
    <scope>NUCLEOTIDE SEQUENCE</scope>
    <source>
        <tissue evidence="1">Shoot tissue taken approximately 20 cm above the soil surface</tissue>
    </source>
</reference>